<dbReference type="NCBIfam" id="NF010295">
    <property type="entry name" value="PRK13735.1"/>
    <property type="match status" value="1"/>
</dbReference>
<reference evidence="4 5" key="1">
    <citation type="submission" date="2024-02" db="EMBL/GenBank/DDBJ databases">
        <title>First report Erwinia aphidicola in onion in Chile.</title>
        <authorList>
            <person name="Valenzuela M."/>
            <person name="Pena M."/>
            <person name="Dutta B."/>
        </authorList>
    </citation>
    <scope>NUCLEOTIDE SEQUENCE [LARGE SCALE GENOMIC DNA]</scope>
    <source>
        <strain evidence="4 5">QCJ3A</strain>
    </source>
</reference>
<feature type="region of interest" description="Disordered" evidence="1">
    <location>
        <begin position="567"/>
        <end position="589"/>
    </location>
</feature>
<feature type="compositionally biased region" description="Basic and acidic residues" evidence="1">
    <location>
        <begin position="908"/>
        <end position="921"/>
    </location>
</feature>
<feature type="domain" description="TraG N-terminal Proteobacteria" evidence="3">
    <location>
        <begin position="3"/>
        <end position="446"/>
    </location>
</feature>
<accession>A0ABU8DMT0</accession>
<keyword evidence="2" id="KW-0472">Membrane</keyword>
<name>A0ABU8DMT0_ERWAP</name>
<feature type="region of interest" description="Disordered" evidence="1">
    <location>
        <begin position="973"/>
        <end position="994"/>
    </location>
</feature>
<evidence type="ECO:0000259" key="3">
    <source>
        <dbReference type="Pfam" id="PF07916"/>
    </source>
</evidence>
<evidence type="ECO:0000256" key="2">
    <source>
        <dbReference type="SAM" id="Phobius"/>
    </source>
</evidence>
<evidence type="ECO:0000313" key="5">
    <source>
        <dbReference type="Proteomes" id="UP001306592"/>
    </source>
</evidence>
<keyword evidence="2" id="KW-0812">Transmembrane</keyword>
<dbReference type="RefSeq" id="WP_336203787.1">
    <property type="nucleotide sequence ID" value="NZ_JBANEI010000022.1"/>
</dbReference>
<feature type="region of interest" description="Disordered" evidence="1">
    <location>
        <begin position="1013"/>
        <end position="1036"/>
    </location>
</feature>
<keyword evidence="5" id="KW-1185">Reference proteome</keyword>
<dbReference type="Proteomes" id="UP001306592">
    <property type="component" value="Unassembled WGS sequence"/>
</dbReference>
<organism evidence="4 5">
    <name type="scientific">Erwinia aphidicola</name>
    <dbReference type="NCBI Taxonomy" id="68334"/>
    <lineage>
        <taxon>Bacteria</taxon>
        <taxon>Pseudomonadati</taxon>
        <taxon>Pseudomonadota</taxon>
        <taxon>Gammaproteobacteria</taxon>
        <taxon>Enterobacterales</taxon>
        <taxon>Erwiniaceae</taxon>
        <taxon>Erwinia</taxon>
    </lineage>
</organism>
<feature type="transmembrane region" description="Helical" evidence="2">
    <location>
        <begin position="56"/>
        <end position="73"/>
    </location>
</feature>
<feature type="compositionally biased region" description="Polar residues" evidence="1">
    <location>
        <begin position="880"/>
        <end position="892"/>
    </location>
</feature>
<comment type="caution">
    <text evidence="4">The sequence shown here is derived from an EMBL/GenBank/DDBJ whole genome shotgun (WGS) entry which is preliminary data.</text>
</comment>
<evidence type="ECO:0000256" key="1">
    <source>
        <dbReference type="SAM" id="MobiDB-lite"/>
    </source>
</evidence>
<feature type="transmembrane region" description="Helical" evidence="2">
    <location>
        <begin position="31"/>
        <end position="49"/>
    </location>
</feature>
<feature type="region of interest" description="Disordered" evidence="1">
    <location>
        <begin position="664"/>
        <end position="725"/>
    </location>
</feature>
<feature type="region of interest" description="Disordered" evidence="1">
    <location>
        <begin position="826"/>
        <end position="938"/>
    </location>
</feature>
<dbReference type="EMBL" id="JBANEI010000022">
    <property type="protein sequence ID" value="MEI2684203.1"/>
    <property type="molecule type" value="Genomic_DNA"/>
</dbReference>
<feature type="transmembrane region" description="Helical" evidence="2">
    <location>
        <begin position="335"/>
        <end position="353"/>
    </location>
</feature>
<dbReference type="Pfam" id="PF07916">
    <property type="entry name" value="TraG_N"/>
    <property type="match status" value="1"/>
</dbReference>
<feature type="compositionally biased region" description="Basic and acidic residues" evidence="1">
    <location>
        <begin position="1017"/>
        <end position="1036"/>
    </location>
</feature>
<feature type="compositionally biased region" description="Polar residues" evidence="1">
    <location>
        <begin position="710"/>
        <end position="720"/>
    </location>
</feature>
<feature type="compositionally biased region" description="Low complexity" evidence="1">
    <location>
        <begin position="671"/>
        <end position="685"/>
    </location>
</feature>
<feature type="region of interest" description="Disordered" evidence="1">
    <location>
        <begin position="490"/>
        <end position="516"/>
    </location>
</feature>
<feature type="transmembrane region" description="Helical" evidence="2">
    <location>
        <begin position="365"/>
        <end position="391"/>
    </location>
</feature>
<protein>
    <submittedName>
        <fullName evidence="4">Conjugal transfer mating-pair stabilization protein TraG</fullName>
    </submittedName>
</protein>
<feature type="compositionally biased region" description="Low complexity" evidence="1">
    <location>
        <begin position="826"/>
        <end position="837"/>
    </location>
</feature>
<gene>
    <name evidence="4" type="primary">traG</name>
    <name evidence="4" type="ORF">V8N49_21430</name>
</gene>
<sequence>MTEVYTIFGGDMWRQVFNGVVTILGASTFDTLLRIVGLFGVLGVVVSFIKSRNPMVFLHWLAVFMIITSALLAPKRSVQIIDITDSAGVYEVDNVPLGLAVIAGLTTGAGFGVAQLYDYALSRPDSLTYTKSGMLFGSQIVAQSSDFRTQNPQLAQILTDYVENCVIGDILLNGKYTIAELLNSTDPLTLITSNPSPLRGLYQTTSAGREFVTCVQAATTIKTLMGQDIRIGGTSWHDLATRVFGSRVNADALLGNAMNESYGFFYKGGQSAAQIMRNNVTNAAVRDGWKGFAARSSDTANLVNLATESSLTKQRLSWASGGAIIARTLPMFQSLMMLILIALFPLVVALALVNHNIFGLNSLKLYACGFLYFQMWPVMFAVLNSLATFYLQTKTGSTDLVLANADRVALQHSDVSNIAGYLSISIPIMSFFLTKGAASVASQAVGGALSSAAFTTGGQASTTADGNWSFNNMSMDNVSANKFDTNLMQRQGQQSHQLEGGSMRTQTSDGHNVYDTSGAISTLPVSMKLSSLASSGFSEQARQAQQEAQTSLDGYNHSVTSGFQQLSQLSRQSGTSDSLTQGSDSSLATNASRGASMMMSSAESYGKAHNISTQEAYNRLMDISNQGSAGAGGSAHVKWDSGDQIAGKVGKWATGLSVGGEGHINADWKHTSGSSHGTQDSSSQSRDFRHDENSQAVQDFRQGMDMVGSTRVSDSGNHTDNQSDSRVEQFAATLNDAKSQYHQFTDSSTRSQEFSRMATLSQNQSASLDANYNQEFVDWTTAKYGQDAEGILTNVNSARTAATEFVEERLKPEIMSNYGSAQALTTAAPLSPSTSLPSERRENPESTVAETSPGMAYAAGGSGEGYPQSERPAGQGGERQVQTGRVTHSSGAQVEEPVSRTSHGGHNAQRDEARPDVRENRSPASSLSGGGLKPDNSVVGREMVSDFGAAKARIAQQAEGTGIKTGIGEKVAAQRSENADNIRENGVKAGEKGTTVQASSDILKGEYSGAVKGHNIGRTEEDLKQTRFGTESDKYDSFKEKLEKLREDKSKAS</sequence>
<dbReference type="InterPro" id="IPR012931">
    <property type="entry name" value="TraG_N_Proteobacteria"/>
</dbReference>
<proteinExistence type="predicted"/>
<keyword evidence="2" id="KW-1133">Transmembrane helix</keyword>
<evidence type="ECO:0000313" key="4">
    <source>
        <dbReference type="EMBL" id="MEI2684203.1"/>
    </source>
</evidence>
<feature type="compositionally biased region" description="Basic and acidic residues" evidence="1">
    <location>
        <begin position="977"/>
        <end position="991"/>
    </location>
</feature>